<dbReference type="PATRIC" id="fig|294.193.peg.700"/>
<keyword evidence="1" id="KW-0472">Membrane</keyword>
<keyword evidence="1" id="KW-1133">Transmembrane helix</keyword>
<evidence type="ECO:0000313" key="3">
    <source>
        <dbReference type="Proteomes" id="UP000061348"/>
    </source>
</evidence>
<accession>A0A109KXF3</accession>
<evidence type="ECO:0000313" key="2">
    <source>
        <dbReference type="EMBL" id="KWV77101.1"/>
    </source>
</evidence>
<feature type="transmembrane region" description="Helical" evidence="1">
    <location>
        <begin position="9"/>
        <end position="30"/>
    </location>
</feature>
<dbReference type="AlphaFoldDB" id="A0A109KXF3"/>
<dbReference type="Proteomes" id="UP000061348">
    <property type="component" value="Unassembled WGS sequence"/>
</dbReference>
<protein>
    <submittedName>
        <fullName evidence="2">Uncharacterized protein</fullName>
    </submittedName>
</protein>
<evidence type="ECO:0000256" key="1">
    <source>
        <dbReference type="SAM" id="Phobius"/>
    </source>
</evidence>
<gene>
    <name evidence="2" type="ORF">PFLmoz3_06084</name>
</gene>
<reference evidence="2 3" key="1">
    <citation type="submission" date="2015-05" db="EMBL/GenBank/DDBJ databases">
        <title>A genomic and transcriptomic approach to investigate the blue pigment phenotype in Pseudomonas fluorescens.</title>
        <authorList>
            <person name="Andreani N.A."/>
            <person name="Cardazzo B."/>
        </authorList>
    </citation>
    <scope>NUCLEOTIDE SEQUENCE [LARGE SCALE GENOMIC DNA]</scope>
    <source>
        <strain evidence="2 3">Ps_22</strain>
    </source>
</reference>
<dbReference type="EMBL" id="LCYA01000254">
    <property type="protein sequence ID" value="KWV77101.1"/>
    <property type="molecule type" value="Genomic_DNA"/>
</dbReference>
<organism evidence="2 3">
    <name type="scientific">Pseudomonas fluorescens</name>
    <dbReference type="NCBI Taxonomy" id="294"/>
    <lineage>
        <taxon>Bacteria</taxon>
        <taxon>Pseudomonadati</taxon>
        <taxon>Pseudomonadota</taxon>
        <taxon>Gammaproteobacteria</taxon>
        <taxon>Pseudomonadales</taxon>
        <taxon>Pseudomonadaceae</taxon>
        <taxon>Pseudomonas</taxon>
    </lineage>
</organism>
<sequence length="31" mass="3243">MNGLLENGVIPLCIGLLLLSGALWVFQVAMG</sequence>
<proteinExistence type="predicted"/>
<comment type="caution">
    <text evidence="2">The sequence shown here is derived from an EMBL/GenBank/DDBJ whole genome shotgun (WGS) entry which is preliminary data.</text>
</comment>
<name>A0A109KXF3_PSEFL</name>
<keyword evidence="1" id="KW-0812">Transmembrane</keyword>